<proteinExistence type="predicted"/>
<accession>A0A2R5GH18</accession>
<feature type="region of interest" description="Disordered" evidence="1">
    <location>
        <begin position="301"/>
        <end position="336"/>
    </location>
</feature>
<keyword evidence="4" id="KW-1185">Reference proteome</keyword>
<dbReference type="Proteomes" id="UP000241890">
    <property type="component" value="Unassembled WGS sequence"/>
</dbReference>
<dbReference type="OrthoDB" id="266718at2759"/>
<gene>
    <name evidence="3" type="ORF">FCC1311_058602</name>
</gene>
<feature type="compositionally biased region" description="Acidic residues" evidence="1">
    <location>
        <begin position="27"/>
        <end position="36"/>
    </location>
</feature>
<dbReference type="Pfam" id="PF00536">
    <property type="entry name" value="SAM_1"/>
    <property type="match status" value="1"/>
</dbReference>
<dbReference type="InterPro" id="IPR013761">
    <property type="entry name" value="SAM/pointed_sf"/>
</dbReference>
<evidence type="ECO:0000259" key="2">
    <source>
        <dbReference type="PROSITE" id="PS50105"/>
    </source>
</evidence>
<comment type="caution">
    <text evidence="3">The sequence shown here is derived from an EMBL/GenBank/DDBJ whole genome shotgun (WGS) entry which is preliminary data.</text>
</comment>
<sequence length="352" mass="39447">MLLAKYGRSSSLSEEREADPVSSSRFEDEEEKDAEENSFHGESALSFAKRSRGVASSKHVRGILSTAKPPLDRNPNNGRRKVTFNRMATVHHMPGHEQMAARRSRKGPWEPAPEHDELWDGDLQEFRPVPLTSRELKDLLQRRDREASFGADEFSAFGMSYTYPPASYEYSSYADGDMDELDSYLNEMPFSSSYDASRLSNSAISHDAGSDHGCYVCQAPVDWAPRHVSSWIRDHVAGGDFLCMHFDEHFVDGPMLLQMEERDLRNIGIKRRADRLAILSATKEVHRGSLAKHTCACAGASPHKTNSNNSSHHQAPSGRRGLTANGSPNSSHDVFDRHSQFLKDSESFLKSF</sequence>
<dbReference type="AlphaFoldDB" id="A0A2R5GH18"/>
<evidence type="ECO:0000313" key="3">
    <source>
        <dbReference type="EMBL" id="GBG29639.1"/>
    </source>
</evidence>
<feature type="region of interest" description="Disordered" evidence="1">
    <location>
        <begin position="1"/>
        <end position="79"/>
    </location>
</feature>
<name>A0A2R5GH18_9STRA</name>
<feature type="domain" description="SAM" evidence="2">
    <location>
        <begin position="223"/>
        <end position="288"/>
    </location>
</feature>
<dbReference type="CDD" id="cd09487">
    <property type="entry name" value="SAM_superfamily"/>
    <property type="match status" value="1"/>
</dbReference>
<evidence type="ECO:0000256" key="1">
    <source>
        <dbReference type="SAM" id="MobiDB-lite"/>
    </source>
</evidence>
<dbReference type="Gene3D" id="1.10.150.50">
    <property type="entry name" value="Transcription Factor, Ets-1"/>
    <property type="match status" value="1"/>
</dbReference>
<feature type="compositionally biased region" description="Polar residues" evidence="1">
    <location>
        <begin position="303"/>
        <end position="314"/>
    </location>
</feature>
<organism evidence="3 4">
    <name type="scientific">Hondaea fermentalgiana</name>
    <dbReference type="NCBI Taxonomy" id="2315210"/>
    <lineage>
        <taxon>Eukaryota</taxon>
        <taxon>Sar</taxon>
        <taxon>Stramenopiles</taxon>
        <taxon>Bigyra</taxon>
        <taxon>Labyrinthulomycetes</taxon>
        <taxon>Thraustochytrida</taxon>
        <taxon>Thraustochytriidae</taxon>
        <taxon>Hondaea</taxon>
    </lineage>
</organism>
<evidence type="ECO:0000313" key="4">
    <source>
        <dbReference type="Proteomes" id="UP000241890"/>
    </source>
</evidence>
<dbReference type="InParanoid" id="A0A2R5GH18"/>
<protein>
    <submittedName>
        <fullName evidence="3">Zinc finger protein 677</fullName>
    </submittedName>
</protein>
<dbReference type="InterPro" id="IPR001660">
    <property type="entry name" value="SAM"/>
</dbReference>
<reference evidence="3 4" key="1">
    <citation type="submission" date="2017-12" db="EMBL/GenBank/DDBJ databases">
        <title>Sequencing, de novo assembly and annotation of complete genome of a new Thraustochytrid species, strain FCC1311.</title>
        <authorList>
            <person name="Sedici K."/>
            <person name="Godart F."/>
            <person name="Aiese Cigliano R."/>
            <person name="Sanseverino W."/>
            <person name="Barakat M."/>
            <person name="Ortet P."/>
            <person name="Marechal E."/>
            <person name="Cagnac O."/>
            <person name="Amato A."/>
        </authorList>
    </citation>
    <scope>NUCLEOTIDE SEQUENCE [LARGE SCALE GENOMIC DNA]</scope>
</reference>
<dbReference type="EMBL" id="BEYU01000062">
    <property type="protein sequence ID" value="GBG29639.1"/>
    <property type="molecule type" value="Genomic_DNA"/>
</dbReference>
<dbReference type="SUPFAM" id="SSF47769">
    <property type="entry name" value="SAM/Pointed domain"/>
    <property type="match status" value="1"/>
</dbReference>
<dbReference type="PROSITE" id="PS50105">
    <property type="entry name" value="SAM_DOMAIN"/>
    <property type="match status" value="1"/>
</dbReference>